<accession>A0A9D9EAB6</accession>
<dbReference type="PANTHER" id="PTHR15239:SF6">
    <property type="entry name" value="RIBOSOME QUALITY CONTROL COMPLEX SUBUNIT NEMF"/>
    <property type="match status" value="1"/>
</dbReference>
<dbReference type="GO" id="GO:0043023">
    <property type="term" value="F:ribosomal large subunit binding"/>
    <property type="evidence" value="ECO:0007669"/>
    <property type="project" value="TreeGrafter"/>
</dbReference>
<evidence type="ECO:0000259" key="2">
    <source>
        <dbReference type="Pfam" id="PF05670"/>
    </source>
</evidence>
<dbReference type="GO" id="GO:0072344">
    <property type="term" value="P:rescue of stalled ribosome"/>
    <property type="evidence" value="ECO:0007669"/>
    <property type="project" value="TreeGrafter"/>
</dbReference>
<dbReference type="Pfam" id="PF05670">
    <property type="entry name" value="NFACT-R_1"/>
    <property type="match status" value="1"/>
</dbReference>
<dbReference type="GO" id="GO:1990112">
    <property type="term" value="C:RQC complex"/>
    <property type="evidence" value="ECO:0007669"/>
    <property type="project" value="TreeGrafter"/>
</dbReference>
<evidence type="ECO:0000313" key="3">
    <source>
        <dbReference type="EMBL" id="MBO8442805.1"/>
    </source>
</evidence>
<gene>
    <name evidence="3" type="ORF">IAC42_03505</name>
</gene>
<keyword evidence="1" id="KW-0175">Coiled coil</keyword>
<dbReference type="Proteomes" id="UP000823633">
    <property type="component" value="Unassembled WGS sequence"/>
</dbReference>
<dbReference type="InterPro" id="IPR008532">
    <property type="entry name" value="NFACT_RNA-bd"/>
</dbReference>
<feature type="coiled-coil region" evidence="1">
    <location>
        <begin position="277"/>
        <end position="314"/>
    </location>
</feature>
<name>A0A9D9EAB6_9SPIR</name>
<dbReference type="Pfam" id="PF05833">
    <property type="entry name" value="NFACT_N"/>
    <property type="match status" value="2"/>
</dbReference>
<evidence type="ECO:0000313" key="4">
    <source>
        <dbReference type="Proteomes" id="UP000823633"/>
    </source>
</evidence>
<protein>
    <submittedName>
        <fullName evidence="3">DUF814 domain-containing protein</fullName>
    </submittedName>
</protein>
<dbReference type="PANTHER" id="PTHR15239">
    <property type="entry name" value="NUCLEAR EXPORT MEDIATOR FACTOR NEMF"/>
    <property type="match status" value="1"/>
</dbReference>
<comment type="caution">
    <text evidence="3">The sequence shown here is derived from an EMBL/GenBank/DDBJ whole genome shotgun (WGS) entry which is preliminary data.</text>
</comment>
<organism evidence="3 4">
    <name type="scientific">Candidatus Aphodenecus pullistercoris</name>
    <dbReference type="NCBI Taxonomy" id="2840669"/>
    <lineage>
        <taxon>Bacteria</taxon>
        <taxon>Pseudomonadati</taxon>
        <taxon>Spirochaetota</taxon>
        <taxon>Spirochaetia</taxon>
        <taxon>Spirochaetales</taxon>
        <taxon>Candidatus Aphodenecus</taxon>
    </lineage>
</organism>
<dbReference type="InterPro" id="IPR051608">
    <property type="entry name" value="RQC_Subunit_NEMF"/>
</dbReference>
<dbReference type="GO" id="GO:0000049">
    <property type="term" value="F:tRNA binding"/>
    <property type="evidence" value="ECO:0007669"/>
    <property type="project" value="TreeGrafter"/>
</dbReference>
<reference evidence="3" key="1">
    <citation type="submission" date="2020-10" db="EMBL/GenBank/DDBJ databases">
        <authorList>
            <person name="Gilroy R."/>
        </authorList>
    </citation>
    <scope>NUCLEOTIDE SEQUENCE</scope>
    <source>
        <strain evidence="3">11167</strain>
    </source>
</reference>
<dbReference type="EMBL" id="JADIMU010000022">
    <property type="protein sequence ID" value="MBO8442805.1"/>
    <property type="molecule type" value="Genomic_DNA"/>
</dbReference>
<sequence length="469" mass="54301">MLNSNEVRLLLSELTLEGSLIQKVTEHDWHSWTFSMYSMADRAWLWYFEIGTQDQHFCRTDVMRRKSLKAQRFTQYLRANIVGSRILAVEQPAGERAFTLTLSHAGEERKLHFRFFSGPGANCIVTDKDDMILELQLRRPGRLEEKGQFLPTLEDRDWNEERFPVRAWQGESFNSWLDHYYREGRRQADRNDTLSQLEAQRDRELSLIRSQIRDERTRLDKSAGYEVFKETGDLLSSNAWAIDSGKSSVRLTSFSGEEVVVELDPKLSVSGNINAYYQKYKRQERIHESAAEELKRLEEKLEQRTQHYARLLEQGDEAELSALHKELRPDKAPQKPTVPGAGLRFTSSGFEILVGRNAKENDTILRRLARSNDTWLHVRDFAGGYVVIRAIKGKSIPLDVLLDAANLAIHYSKAKSQGKADLYYTQVKFLRRIKDGKTGLVTPTQEKNLFVTMDESRLKRLLLVKEEQT</sequence>
<feature type="domain" description="NFACT RNA-binding" evidence="2">
    <location>
        <begin position="346"/>
        <end position="435"/>
    </location>
</feature>
<evidence type="ECO:0000256" key="1">
    <source>
        <dbReference type="SAM" id="Coils"/>
    </source>
</evidence>
<dbReference type="Gene3D" id="2.30.310.10">
    <property type="entry name" value="ibrinogen binding protein from staphylococcus aureus domain"/>
    <property type="match status" value="1"/>
</dbReference>
<dbReference type="AlphaFoldDB" id="A0A9D9EAB6"/>
<proteinExistence type="predicted"/>
<reference evidence="3" key="2">
    <citation type="journal article" date="2021" name="PeerJ">
        <title>Extensive microbial diversity within the chicken gut microbiome revealed by metagenomics and culture.</title>
        <authorList>
            <person name="Gilroy R."/>
            <person name="Ravi A."/>
            <person name="Getino M."/>
            <person name="Pursley I."/>
            <person name="Horton D.L."/>
            <person name="Alikhan N.F."/>
            <person name="Baker D."/>
            <person name="Gharbi K."/>
            <person name="Hall N."/>
            <person name="Watson M."/>
            <person name="Adriaenssens E.M."/>
            <person name="Foster-Nyarko E."/>
            <person name="Jarju S."/>
            <person name="Secka A."/>
            <person name="Antonio M."/>
            <person name="Oren A."/>
            <person name="Chaudhuri R.R."/>
            <person name="La Ragione R."/>
            <person name="Hildebrand F."/>
            <person name="Pallen M.J."/>
        </authorList>
    </citation>
    <scope>NUCLEOTIDE SEQUENCE</scope>
    <source>
        <strain evidence="3">11167</strain>
    </source>
</reference>